<evidence type="ECO:0000256" key="6">
    <source>
        <dbReference type="ARBA" id="ARBA00022660"/>
    </source>
</evidence>
<keyword evidence="9" id="KW-0249">Electron transport</keyword>
<evidence type="ECO:0000256" key="16">
    <source>
        <dbReference type="SAM" id="Phobius"/>
    </source>
</evidence>
<evidence type="ECO:0000256" key="1">
    <source>
        <dbReference type="ARBA" id="ARBA00004225"/>
    </source>
</evidence>
<dbReference type="PANTHER" id="PTHR11435:SF1">
    <property type="entry name" value="NADH-UBIQUINONE OXIDOREDUCTASE CHAIN 6"/>
    <property type="match status" value="1"/>
</dbReference>
<keyword evidence="8" id="KW-1278">Translocase</keyword>
<keyword evidence="5" id="KW-0813">Transport</keyword>
<comment type="similarity">
    <text evidence="2">Belongs to the complex I subunit 6 family.</text>
</comment>
<evidence type="ECO:0000256" key="11">
    <source>
        <dbReference type="ARBA" id="ARBA00023027"/>
    </source>
</evidence>
<proteinExistence type="inferred from homology"/>
<dbReference type="PANTHER" id="PTHR11435">
    <property type="entry name" value="NADH UBIQUINONE OXIDOREDUCTASE SUBUNIT ND6"/>
    <property type="match status" value="1"/>
</dbReference>
<keyword evidence="12 17" id="KW-0496">Mitochondrion</keyword>
<evidence type="ECO:0000256" key="15">
    <source>
        <dbReference type="ARBA" id="ARBA00049551"/>
    </source>
</evidence>
<keyword evidence="6" id="KW-0679">Respiratory chain</keyword>
<evidence type="ECO:0000256" key="4">
    <source>
        <dbReference type="ARBA" id="ARBA00021095"/>
    </source>
</evidence>
<keyword evidence="7 16" id="KW-0812">Transmembrane</keyword>
<feature type="transmembrane region" description="Helical" evidence="16">
    <location>
        <begin position="138"/>
        <end position="159"/>
    </location>
</feature>
<comment type="subcellular location">
    <subcellularLocation>
        <location evidence="1">Mitochondrion membrane</location>
        <topology evidence="1">Multi-pass membrane protein</topology>
    </subcellularLocation>
</comment>
<feature type="transmembrane region" description="Helical" evidence="16">
    <location>
        <begin position="81"/>
        <end position="101"/>
    </location>
</feature>
<keyword evidence="13 16" id="KW-0472">Membrane</keyword>
<comment type="catalytic activity">
    <reaction evidence="15">
        <text>a ubiquinone + NADH + 5 H(+)(in) = a ubiquinol + NAD(+) + 4 H(+)(out)</text>
        <dbReference type="Rhea" id="RHEA:29091"/>
        <dbReference type="Rhea" id="RHEA-COMP:9565"/>
        <dbReference type="Rhea" id="RHEA-COMP:9566"/>
        <dbReference type="ChEBI" id="CHEBI:15378"/>
        <dbReference type="ChEBI" id="CHEBI:16389"/>
        <dbReference type="ChEBI" id="CHEBI:17976"/>
        <dbReference type="ChEBI" id="CHEBI:57540"/>
        <dbReference type="ChEBI" id="CHEBI:57945"/>
        <dbReference type="EC" id="7.1.1.2"/>
    </reaction>
</comment>
<geneLocation type="mitochondrion" evidence="17"/>
<organism evidence="17">
    <name type="scientific">Paratimomenus flavocapitatus</name>
    <dbReference type="NCBI Taxonomy" id="2021295"/>
    <lineage>
        <taxon>Eukaryota</taxon>
        <taxon>Metazoa</taxon>
        <taxon>Ecdysozoa</taxon>
        <taxon>Arthropoda</taxon>
        <taxon>Hexapoda</taxon>
        <taxon>Insecta</taxon>
        <taxon>Pterygota</taxon>
        <taxon>Neoptera</taxon>
        <taxon>Polyneoptera</taxon>
        <taxon>Dermaptera</taxon>
        <taxon>Neodermaptera</taxon>
        <taxon>Epidermaptera</taxon>
        <taxon>Forficuloidea</taxon>
        <taxon>Forficulidae</taxon>
        <taxon>Paratimomenus</taxon>
    </lineage>
</organism>
<evidence type="ECO:0000256" key="2">
    <source>
        <dbReference type="ARBA" id="ARBA00005698"/>
    </source>
</evidence>
<evidence type="ECO:0000256" key="7">
    <source>
        <dbReference type="ARBA" id="ARBA00022692"/>
    </source>
</evidence>
<protein>
    <recommendedName>
        <fullName evidence="4">NADH-ubiquinone oxidoreductase chain 6</fullName>
        <ecNumber evidence="3">7.1.1.2</ecNumber>
    </recommendedName>
    <alternativeName>
        <fullName evidence="14">NADH dehydrogenase subunit 6</fullName>
    </alternativeName>
</protein>
<accession>A0A678RW97</accession>
<gene>
    <name evidence="17" type="primary">ND6</name>
</gene>
<evidence type="ECO:0000256" key="5">
    <source>
        <dbReference type="ARBA" id="ARBA00022448"/>
    </source>
</evidence>
<evidence type="ECO:0000256" key="3">
    <source>
        <dbReference type="ARBA" id="ARBA00012944"/>
    </source>
</evidence>
<dbReference type="EMBL" id="KX091861">
    <property type="protein sequence ID" value="ASM82667.1"/>
    <property type="molecule type" value="Genomic_DNA"/>
</dbReference>
<name>A0A678RW97_9NEOP</name>
<sequence length="170" mass="19282">MKTLLILFSASVMSLFIHSSHPLALGVNLMLQTLLVALLIGFIVQTFWLSYALFLVVLGGMLVLFLYVTSLVSNELFDFKITFLFKILWNLGVILILLFIWKGWELAYNPNFMSVKDTFHPYKNFVPSLQSFYSPPTLGITLFLVIYLLIALLIIGKIININAGPLRTSF</sequence>
<dbReference type="GO" id="GO:0031966">
    <property type="term" value="C:mitochondrial membrane"/>
    <property type="evidence" value="ECO:0007669"/>
    <property type="project" value="UniProtKB-SubCell"/>
</dbReference>
<evidence type="ECO:0000256" key="13">
    <source>
        <dbReference type="ARBA" id="ARBA00023136"/>
    </source>
</evidence>
<feature type="transmembrane region" description="Helical" evidence="16">
    <location>
        <begin position="36"/>
        <end position="69"/>
    </location>
</feature>
<keyword evidence="10 16" id="KW-1133">Transmembrane helix</keyword>
<dbReference type="AlphaFoldDB" id="A0A678RW97"/>
<evidence type="ECO:0000256" key="8">
    <source>
        <dbReference type="ARBA" id="ARBA00022967"/>
    </source>
</evidence>
<dbReference type="GO" id="GO:0008137">
    <property type="term" value="F:NADH dehydrogenase (ubiquinone) activity"/>
    <property type="evidence" value="ECO:0007669"/>
    <property type="project" value="UniProtKB-EC"/>
</dbReference>
<reference evidence="17" key="1">
    <citation type="submission" date="2016-04" db="EMBL/GenBank/DDBJ databases">
        <title>The partial mitochondrial genomes of Paratimomenus flavcapitatus.</title>
        <authorList>
            <person name="Song F."/>
            <person name="Liu Y.Q."/>
            <person name="Jiang P."/>
            <person name="Li H."/>
            <person name="Cai W.Z."/>
        </authorList>
    </citation>
    <scope>NUCLEOTIDE SEQUENCE</scope>
</reference>
<keyword evidence="11" id="KW-0520">NAD</keyword>
<evidence type="ECO:0000256" key="9">
    <source>
        <dbReference type="ARBA" id="ARBA00022982"/>
    </source>
</evidence>
<dbReference type="EC" id="7.1.1.2" evidence="3"/>
<evidence type="ECO:0000256" key="10">
    <source>
        <dbReference type="ARBA" id="ARBA00022989"/>
    </source>
</evidence>
<evidence type="ECO:0000256" key="12">
    <source>
        <dbReference type="ARBA" id="ARBA00023128"/>
    </source>
</evidence>
<dbReference type="InterPro" id="IPR050269">
    <property type="entry name" value="ComplexI_Subunit6"/>
</dbReference>
<evidence type="ECO:0000313" key="17">
    <source>
        <dbReference type="EMBL" id="ASM82667.1"/>
    </source>
</evidence>
<evidence type="ECO:0000256" key="14">
    <source>
        <dbReference type="ARBA" id="ARBA00031019"/>
    </source>
</evidence>